<evidence type="ECO:0000256" key="1">
    <source>
        <dbReference type="SAM" id="Phobius"/>
    </source>
</evidence>
<evidence type="ECO:0000259" key="2">
    <source>
        <dbReference type="Pfam" id="PF04173"/>
    </source>
</evidence>
<protein>
    <submittedName>
        <fullName evidence="3">DoxX family protein</fullName>
    </submittedName>
</protein>
<keyword evidence="1" id="KW-0812">Transmembrane</keyword>
<proteinExistence type="predicted"/>
<feature type="transmembrane region" description="Helical" evidence="1">
    <location>
        <begin position="117"/>
        <end position="137"/>
    </location>
</feature>
<dbReference type="RefSeq" id="WP_162445261.1">
    <property type="nucleotide sequence ID" value="NZ_CP048222.1"/>
</dbReference>
<dbReference type="Pfam" id="PF04173">
    <property type="entry name" value="DoxD"/>
    <property type="match status" value="1"/>
</dbReference>
<feature type="domain" description="TQO small subunit DoxD" evidence="2">
    <location>
        <begin position="42"/>
        <end position="149"/>
    </location>
</feature>
<evidence type="ECO:0000313" key="3">
    <source>
        <dbReference type="EMBL" id="QHT69272.1"/>
    </source>
</evidence>
<dbReference type="GO" id="GO:0016020">
    <property type="term" value="C:membrane"/>
    <property type="evidence" value="ECO:0007669"/>
    <property type="project" value="UniProtKB-SubCell"/>
</dbReference>
<gene>
    <name evidence="3" type="ORF">GXP67_22855</name>
</gene>
<name>A0A6C0GNV3_9BACT</name>
<sequence>MKSYATHAQLYLRLALGIGFLNAVLDRFGWLGAPGENNVAWGNWNNFLDYTYVLLPFLSRPLSDIMGWMATIAEVLFGVLLMVGYQTRLMALGSFVLTLLFALSMALTLGIRAPLNYSVFAVSAGSLLLAAFPAYSYSIDSLLTAKKSKIFS</sequence>
<feature type="transmembrane region" description="Helical" evidence="1">
    <location>
        <begin position="12"/>
        <end position="33"/>
    </location>
</feature>
<feature type="transmembrane region" description="Helical" evidence="1">
    <location>
        <begin position="92"/>
        <end position="111"/>
    </location>
</feature>
<reference evidence="3 4" key="1">
    <citation type="submission" date="2020-01" db="EMBL/GenBank/DDBJ databases">
        <authorList>
            <person name="Kim M.K."/>
        </authorList>
    </citation>
    <scope>NUCLEOTIDE SEQUENCE [LARGE SCALE GENOMIC DNA]</scope>
    <source>
        <strain evidence="3 4">172606-1</strain>
    </source>
</reference>
<organism evidence="3 4">
    <name type="scientific">Rhodocytophaga rosea</name>
    <dbReference type="NCBI Taxonomy" id="2704465"/>
    <lineage>
        <taxon>Bacteria</taxon>
        <taxon>Pseudomonadati</taxon>
        <taxon>Bacteroidota</taxon>
        <taxon>Cytophagia</taxon>
        <taxon>Cytophagales</taxon>
        <taxon>Rhodocytophagaceae</taxon>
        <taxon>Rhodocytophaga</taxon>
    </lineage>
</organism>
<evidence type="ECO:0000313" key="4">
    <source>
        <dbReference type="Proteomes" id="UP000480178"/>
    </source>
</evidence>
<dbReference type="InterPro" id="IPR007301">
    <property type="entry name" value="DoxD"/>
</dbReference>
<keyword evidence="1" id="KW-0472">Membrane</keyword>
<dbReference type="KEGG" id="rhoz:GXP67_22855"/>
<dbReference type="EMBL" id="CP048222">
    <property type="protein sequence ID" value="QHT69272.1"/>
    <property type="molecule type" value="Genomic_DNA"/>
</dbReference>
<feature type="transmembrane region" description="Helical" evidence="1">
    <location>
        <begin position="65"/>
        <end position="85"/>
    </location>
</feature>
<keyword evidence="1" id="KW-1133">Transmembrane helix</keyword>
<accession>A0A6C0GNV3</accession>
<dbReference type="AlphaFoldDB" id="A0A6C0GNV3"/>
<dbReference type="Proteomes" id="UP000480178">
    <property type="component" value="Chromosome"/>
</dbReference>
<keyword evidence="4" id="KW-1185">Reference proteome</keyword>